<evidence type="ECO:0000256" key="6">
    <source>
        <dbReference type="ARBA" id="ARBA00021963"/>
    </source>
</evidence>
<evidence type="ECO:0000256" key="13">
    <source>
        <dbReference type="ARBA" id="ARBA00026053"/>
    </source>
</evidence>
<dbReference type="OrthoDB" id="10263545at2759"/>
<dbReference type="PANTHER" id="PTHR12944">
    <property type="entry name" value="SOLUBLE LIVER ANTIGEN/LIVER PANCREAS ANTIGEN"/>
    <property type="match status" value="1"/>
</dbReference>
<evidence type="ECO:0000256" key="11">
    <source>
        <dbReference type="ARBA" id="ARBA00022917"/>
    </source>
</evidence>
<keyword evidence="7" id="KW-0820">tRNA-binding</keyword>
<comment type="similarity">
    <text evidence="4">Belongs to the SepSecS family.</text>
</comment>
<dbReference type="GO" id="GO:0001717">
    <property type="term" value="P:conversion of seryl-tRNAsec to selenocys-tRNAsec"/>
    <property type="evidence" value="ECO:0007669"/>
    <property type="project" value="InterPro"/>
</dbReference>
<dbReference type="AlphaFoldDB" id="A0A2A6D137"/>
<reference evidence="18" key="2">
    <citation type="submission" date="2022-06" db="UniProtKB">
        <authorList>
            <consortium name="EnsemblMetazoa"/>
        </authorList>
    </citation>
    <scope>IDENTIFICATION</scope>
    <source>
        <strain evidence="18">PS312</strain>
    </source>
</reference>
<reference evidence="19" key="1">
    <citation type="journal article" date="2008" name="Nat. Genet.">
        <title>The Pristionchus pacificus genome provides a unique perspective on nematode lifestyle and parasitism.</title>
        <authorList>
            <person name="Dieterich C."/>
            <person name="Clifton S.W."/>
            <person name="Schuster L.N."/>
            <person name="Chinwalla A."/>
            <person name="Delehaunty K."/>
            <person name="Dinkelacker I."/>
            <person name="Fulton L."/>
            <person name="Fulton R."/>
            <person name="Godfrey J."/>
            <person name="Minx P."/>
            <person name="Mitreva M."/>
            <person name="Roeseler W."/>
            <person name="Tian H."/>
            <person name="Witte H."/>
            <person name="Yang S.P."/>
            <person name="Wilson R.K."/>
            <person name="Sommer R.J."/>
        </authorList>
    </citation>
    <scope>NUCLEOTIDE SEQUENCE [LARGE SCALE GENOMIC DNA]</scope>
    <source>
        <strain evidence="19">PS312</strain>
    </source>
</reference>
<evidence type="ECO:0000313" key="18">
    <source>
        <dbReference type="EnsemblMetazoa" id="PPA28953.1"/>
    </source>
</evidence>
<dbReference type="Gene3D" id="3.40.640.10">
    <property type="entry name" value="Type I PLP-dependent aspartate aminotransferase-like (Major domain)"/>
    <property type="match status" value="1"/>
</dbReference>
<dbReference type="GO" id="GO:0098621">
    <property type="term" value="F:O-phosphoseryl-tRNA(Sec) selenium transferase activity"/>
    <property type="evidence" value="ECO:0007669"/>
    <property type="project" value="UniProtKB-EC"/>
</dbReference>
<comment type="cofactor">
    <cofactor evidence="1">
        <name>pyridoxal 5'-phosphate</name>
        <dbReference type="ChEBI" id="CHEBI:597326"/>
    </cofactor>
</comment>
<evidence type="ECO:0000256" key="7">
    <source>
        <dbReference type="ARBA" id="ARBA00022555"/>
    </source>
</evidence>
<comment type="pathway">
    <text evidence="3">Aminoacyl-tRNA biosynthesis; selenocysteinyl-tRNA(Sec) biosynthesis; selenocysteinyl-tRNA(Sec) from L-seryl-tRNA(Sec) (archaeal/eukaryal route): step 2/2.</text>
</comment>
<evidence type="ECO:0000256" key="1">
    <source>
        <dbReference type="ARBA" id="ARBA00001933"/>
    </source>
</evidence>
<evidence type="ECO:0000313" key="19">
    <source>
        <dbReference type="Proteomes" id="UP000005239"/>
    </source>
</evidence>
<evidence type="ECO:0000256" key="14">
    <source>
        <dbReference type="ARBA" id="ARBA00030669"/>
    </source>
</evidence>
<dbReference type="InterPro" id="IPR015421">
    <property type="entry name" value="PyrdxlP-dep_Trfase_major"/>
</dbReference>
<dbReference type="Pfam" id="PF05889">
    <property type="entry name" value="SepSecS"/>
    <property type="match status" value="1"/>
</dbReference>
<gene>
    <name evidence="18" type="primary">WBGene00118507</name>
</gene>
<organism evidence="18 19">
    <name type="scientific">Pristionchus pacificus</name>
    <name type="common">Parasitic nematode worm</name>
    <dbReference type="NCBI Taxonomy" id="54126"/>
    <lineage>
        <taxon>Eukaryota</taxon>
        <taxon>Metazoa</taxon>
        <taxon>Ecdysozoa</taxon>
        <taxon>Nematoda</taxon>
        <taxon>Chromadorea</taxon>
        <taxon>Rhabditida</taxon>
        <taxon>Rhabditina</taxon>
        <taxon>Diplogasteromorpha</taxon>
        <taxon>Diplogasteroidea</taxon>
        <taxon>Neodiplogasteridae</taxon>
        <taxon>Pristionchus</taxon>
    </lineage>
</organism>
<name>A0A2A6D137_PRIPA</name>
<evidence type="ECO:0000256" key="15">
    <source>
        <dbReference type="ARBA" id="ARBA00032048"/>
    </source>
</evidence>
<dbReference type="GO" id="GO:0006412">
    <property type="term" value="P:translation"/>
    <property type="evidence" value="ECO:0007669"/>
    <property type="project" value="UniProtKB-KW"/>
</dbReference>
<keyword evidence="9" id="KW-0694">RNA-binding</keyword>
<evidence type="ECO:0000256" key="8">
    <source>
        <dbReference type="ARBA" id="ARBA00022679"/>
    </source>
</evidence>
<dbReference type="EC" id="2.9.1.2" evidence="5"/>
<dbReference type="Proteomes" id="UP000005239">
    <property type="component" value="Unassembled WGS sequence"/>
</dbReference>
<evidence type="ECO:0000256" key="4">
    <source>
        <dbReference type="ARBA" id="ARBA00007037"/>
    </source>
</evidence>
<keyword evidence="19" id="KW-1185">Reference proteome</keyword>
<evidence type="ECO:0000256" key="10">
    <source>
        <dbReference type="ARBA" id="ARBA00022898"/>
    </source>
</evidence>
<comment type="function">
    <text evidence="2">Converts O-phosphoseryl-tRNA(Sec) to selenocysteinyl-tRNA(Sec) required for selenoprotein biosynthesis.</text>
</comment>
<keyword evidence="10" id="KW-0663">Pyridoxal phosphate</keyword>
<dbReference type="InterPro" id="IPR019872">
    <property type="entry name" value="Sec-tRNA_Se_transferase"/>
</dbReference>
<keyword evidence="8" id="KW-0808">Transferase</keyword>
<evidence type="ECO:0000256" key="2">
    <source>
        <dbReference type="ARBA" id="ARBA00002552"/>
    </source>
</evidence>
<dbReference type="EnsemblMetazoa" id="PPA28953.1">
    <property type="protein sequence ID" value="PPA28953.1"/>
    <property type="gene ID" value="WBGene00118507"/>
</dbReference>
<sequence length="126" mass="14563">MMCMAHWRKARPRARYVIWSRVDQKSAFKAILAAEIDLERPHAYLWMRICDARDSQNAHQKDARTIHCCKRELHDQLQPMEAYYGPFEILTATSSCAYGLGIALEPLQSSKILASDATYCLMRRTV</sequence>
<protein>
    <recommendedName>
        <fullName evidence="6">O-phosphoseryl-tRNA(Sec) selenium transferase</fullName>
        <ecNumber evidence="5">2.9.1.2</ecNumber>
    </recommendedName>
    <alternativeName>
        <fullName evidence="14">Selenocysteine synthase</fullName>
    </alternativeName>
    <alternativeName>
        <fullName evidence="15">Selenocysteinyl-tRNA(Sec) synthase</fullName>
    </alternativeName>
    <alternativeName>
        <fullName evidence="16">Sep-tRNA:Sec-tRNA synthase</fullName>
    </alternativeName>
</protein>
<proteinExistence type="inferred from homology"/>
<evidence type="ECO:0000256" key="12">
    <source>
        <dbReference type="ARBA" id="ARBA00023266"/>
    </source>
</evidence>
<accession>A0A2A6D137</accession>
<keyword evidence="11" id="KW-0648">Protein biosynthesis</keyword>
<comment type="subunit">
    <text evidence="13">Homotetramer formed by a catalytic dimer and a non-catalytic dimer serving as a binding platform that orients tRNASec for catalysis. Each tetramer binds the CCA ends of two tRNAs which point to the active sites of the catalytic dimer.</text>
</comment>
<evidence type="ECO:0000256" key="17">
    <source>
        <dbReference type="ARBA" id="ARBA00048808"/>
    </source>
</evidence>
<evidence type="ECO:0000256" key="5">
    <source>
        <dbReference type="ARBA" id="ARBA00012464"/>
    </source>
</evidence>
<comment type="catalytic activity">
    <reaction evidence="17">
        <text>O-phospho-L-seryl-tRNA(Sec) + selenophosphate + H2O = L-selenocysteinyl-tRNA(Sec) + 2 phosphate</text>
        <dbReference type="Rhea" id="RHEA:25041"/>
        <dbReference type="Rhea" id="RHEA-COMP:9743"/>
        <dbReference type="Rhea" id="RHEA-COMP:9947"/>
        <dbReference type="ChEBI" id="CHEBI:15377"/>
        <dbReference type="ChEBI" id="CHEBI:16144"/>
        <dbReference type="ChEBI" id="CHEBI:43474"/>
        <dbReference type="ChEBI" id="CHEBI:78551"/>
        <dbReference type="ChEBI" id="CHEBI:78573"/>
        <dbReference type="EC" id="2.9.1.2"/>
    </reaction>
</comment>
<evidence type="ECO:0000256" key="9">
    <source>
        <dbReference type="ARBA" id="ARBA00022884"/>
    </source>
</evidence>
<dbReference type="PANTHER" id="PTHR12944:SF2">
    <property type="entry name" value="O-PHOSPHOSERYL-TRNA(SEC) SELENIUM TRANSFERASE"/>
    <property type="match status" value="1"/>
</dbReference>
<dbReference type="GO" id="GO:0000049">
    <property type="term" value="F:tRNA binding"/>
    <property type="evidence" value="ECO:0007669"/>
    <property type="project" value="UniProtKB-KW"/>
</dbReference>
<evidence type="ECO:0000256" key="3">
    <source>
        <dbReference type="ARBA" id="ARBA00004822"/>
    </source>
</evidence>
<evidence type="ECO:0000256" key="16">
    <source>
        <dbReference type="ARBA" id="ARBA00032693"/>
    </source>
</evidence>
<keyword evidence="12" id="KW-0711">Selenium</keyword>
<accession>A0A8R1YP70</accession>
<dbReference type="InterPro" id="IPR008829">
    <property type="entry name" value="SepSecS/SepCysS"/>
</dbReference>